<dbReference type="InterPro" id="IPR000917">
    <property type="entry name" value="Sulfatase_N"/>
</dbReference>
<evidence type="ECO:0000313" key="4">
    <source>
        <dbReference type="Proteomes" id="UP001597417"/>
    </source>
</evidence>
<feature type="transmembrane region" description="Helical" evidence="1">
    <location>
        <begin position="21"/>
        <end position="40"/>
    </location>
</feature>
<gene>
    <name evidence="3" type="ORF">ACFSXZ_23930</name>
</gene>
<proteinExistence type="predicted"/>
<dbReference type="Pfam" id="PF00884">
    <property type="entry name" value="Sulfatase"/>
    <property type="match status" value="1"/>
</dbReference>
<feature type="transmembrane region" description="Helical" evidence="1">
    <location>
        <begin position="52"/>
        <end position="70"/>
    </location>
</feature>
<feature type="domain" description="Sulfatase N-terminal" evidence="2">
    <location>
        <begin position="325"/>
        <end position="493"/>
    </location>
</feature>
<keyword evidence="1" id="KW-1133">Transmembrane helix</keyword>
<comment type="caution">
    <text evidence="3">The sequence shown here is derived from an EMBL/GenBank/DDBJ whole genome shotgun (WGS) entry which is preliminary data.</text>
</comment>
<dbReference type="EMBL" id="JBHUKR010000011">
    <property type="protein sequence ID" value="MFD2419386.1"/>
    <property type="molecule type" value="Genomic_DNA"/>
</dbReference>
<protein>
    <submittedName>
        <fullName evidence="3">Sulfatase-like hydrolase/transferase</fullName>
    </submittedName>
</protein>
<dbReference type="InterPro" id="IPR017850">
    <property type="entry name" value="Alkaline_phosphatase_core_sf"/>
</dbReference>
<evidence type="ECO:0000256" key="1">
    <source>
        <dbReference type="SAM" id="Phobius"/>
    </source>
</evidence>
<feature type="transmembrane region" description="Helical" evidence="1">
    <location>
        <begin position="130"/>
        <end position="155"/>
    </location>
</feature>
<dbReference type="SUPFAM" id="SSF53649">
    <property type="entry name" value="Alkaline phosphatase-like"/>
    <property type="match status" value="1"/>
</dbReference>
<dbReference type="Gene3D" id="3.40.720.10">
    <property type="entry name" value="Alkaline Phosphatase, subunit A"/>
    <property type="match status" value="1"/>
</dbReference>
<reference evidence="4" key="1">
    <citation type="journal article" date="2019" name="Int. J. Syst. Evol. Microbiol.">
        <title>The Global Catalogue of Microorganisms (GCM) 10K type strain sequencing project: providing services to taxonomists for standard genome sequencing and annotation.</title>
        <authorList>
            <consortium name="The Broad Institute Genomics Platform"/>
            <consortium name="The Broad Institute Genome Sequencing Center for Infectious Disease"/>
            <person name="Wu L."/>
            <person name="Ma J."/>
        </authorList>
    </citation>
    <scope>NUCLEOTIDE SEQUENCE [LARGE SCALE GENOMIC DNA]</scope>
    <source>
        <strain evidence="4">CGMCC 4.7645</strain>
    </source>
</reference>
<accession>A0ABW5FWZ3</accession>
<evidence type="ECO:0000313" key="3">
    <source>
        <dbReference type="EMBL" id="MFD2419386.1"/>
    </source>
</evidence>
<evidence type="ECO:0000259" key="2">
    <source>
        <dbReference type="Pfam" id="PF00884"/>
    </source>
</evidence>
<keyword evidence="1" id="KW-0812">Transmembrane</keyword>
<organism evidence="3 4">
    <name type="scientific">Amycolatopsis pigmentata</name>
    <dbReference type="NCBI Taxonomy" id="450801"/>
    <lineage>
        <taxon>Bacteria</taxon>
        <taxon>Bacillati</taxon>
        <taxon>Actinomycetota</taxon>
        <taxon>Actinomycetes</taxon>
        <taxon>Pseudonocardiales</taxon>
        <taxon>Pseudonocardiaceae</taxon>
        <taxon>Amycolatopsis</taxon>
    </lineage>
</organism>
<dbReference type="Proteomes" id="UP001597417">
    <property type="component" value="Unassembled WGS sequence"/>
</dbReference>
<name>A0ABW5FWZ3_9PSEU</name>
<dbReference type="RefSeq" id="WP_378267379.1">
    <property type="nucleotide sequence ID" value="NZ_JBHUKR010000011.1"/>
</dbReference>
<feature type="transmembrane region" description="Helical" evidence="1">
    <location>
        <begin position="167"/>
        <end position="187"/>
    </location>
</feature>
<keyword evidence="4" id="KW-1185">Reference proteome</keyword>
<feature type="transmembrane region" description="Helical" evidence="1">
    <location>
        <begin position="77"/>
        <end position="103"/>
    </location>
</feature>
<keyword evidence="1" id="KW-0472">Membrane</keyword>
<sequence>MRSLARFRRLLSHDDATGWRRALAWTVTVLAGLLVLFALVAPNQVDHLTPAAFVRIPLEGILGAALVLALPPKPRRITTAVAGAVLGLLTIVKFADMGFFTAFDRPWDPVSDWSFVSAGIDLLTNDLGHLGAVAVVAAIALLVVGLLLVMALSALRLTDLAAGHRAATTRTVAVLTAAWLVCAMPGAQLTPGQPIASTSAAGLAYAEARQVRTEIQDQRAFAKEVTADAFRNTPGDQLLTGLRGKDVLLTFVESYGRVAIQDSDIAPRIDALLDDGTNRLRAAGFSARSAFLTSPTFGGGSWLAHSTLQSGVWINGQKRYDDLMKTDRLTLSSAFGRAGWQTVADVPAHFDDWPDASSFYHFDRYYDARNVGYQGPKFSYASMTDQFVMSKFQQNEMRPGHAPLMAEIDLVSSHWPWAPLPQSVDWNAVGDGSVFNPMPAEGKTPDQVWTDKANIRAAYGQSIEYSLNTLISYLQNYGDDNTVLVFLGDHQPDPAVSGAGASRDVPITIVAKDPAVLDRISGWNWQDGLRPDPKSPVWQMSTFRDRFLTAFGPQVPPAR</sequence>